<name>A0A1F7IZG9_9BACT</name>
<proteinExistence type="predicted"/>
<dbReference type="InterPro" id="IPR000711">
    <property type="entry name" value="ATPase_OSCP/dsu"/>
</dbReference>
<dbReference type="GO" id="GO:0046933">
    <property type="term" value="F:proton-transporting ATP synthase activity, rotational mechanism"/>
    <property type="evidence" value="ECO:0007669"/>
    <property type="project" value="InterPro"/>
</dbReference>
<keyword evidence="5" id="KW-0472">Membrane</keyword>
<evidence type="ECO:0000256" key="5">
    <source>
        <dbReference type="ARBA" id="ARBA00023136"/>
    </source>
</evidence>
<keyword evidence="3" id="KW-0375">Hydrogen ion transport</keyword>
<gene>
    <name evidence="7" type="ORF">A3A93_02880</name>
</gene>
<accession>A0A1F7IZG9</accession>
<dbReference type="Proteomes" id="UP000177141">
    <property type="component" value="Unassembled WGS sequence"/>
</dbReference>
<dbReference type="AlphaFoldDB" id="A0A1F7IZG9"/>
<evidence type="ECO:0000256" key="1">
    <source>
        <dbReference type="ARBA" id="ARBA00004370"/>
    </source>
</evidence>
<sequence length="167" mass="19579">MEINNANSHRIMLDQIYTLHELQIYLRSLKTAENLRFEQSINFFEELRNTLPSLLMKYLQDYAESNKINLQNQEQVLKLSVDLVNYLESIPVVELTFPIDLTYRQIIKICKWWRTNSNDAVVVNIKINPELLSGLTIAFKGKYFDYSLNRWLEHEGAVAIAKLLTPT</sequence>
<reference evidence="7 8" key="1">
    <citation type="journal article" date="2016" name="Nat. Commun.">
        <title>Thousands of microbial genomes shed light on interconnected biogeochemical processes in an aquifer system.</title>
        <authorList>
            <person name="Anantharaman K."/>
            <person name="Brown C.T."/>
            <person name="Hug L.A."/>
            <person name="Sharon I."/>
            <person name="Castelle C.J."/>
            <person name="Probst A.J."/>
            <person name="Thomas B.C."/>
            <person name="Singh A."/>
            <person name="Wilkins M.J."/>
            <person name="Karaoz U."/>
            <person name="Brodie E.L."/>
            <person name="Williams K.H."/>
            <person name="Hubbard S.S."/>
            <person name="Banfield J.F."/>
        </authorList>
    </citation>
    <scope>NUCLEOTIDE SEQUENCE [LARGE SCALE GENOMIC DNA]</scope>
</reference>
<evidence type="ECO:0000256" key="2">
    <source>
        <dbReference type="ARBA" id="ARBA00022448"/>
    </source>
</evidence>
<comment type="subcellular location">
    <subcellularLocation>
        <location evidence="1">Membrane</location>
    </subcellularLocation>
</comment>
<keyword evidence="4" id="KW-0406">Ion transport</keyword>
<dbReference type="GO" id="GO:0016020">
    <property type="term" value="C:membrane"/>
    <property type="evidence" value="ECO:0007669"/>
    <property type="project" value="UniProtKB-SubCell"/>
</dbReference>
<keyword evidence="6" id="KW-0066">ATP synthesis</keyword>
<evidence type="ECO:0000256" key="3">
    <source>
        <dbReference type="ARBA" id="ARBA00022781"/>
    </source>
</evidence>
<organism evidence="7 8">
    <name type="scientific">Candidatus Roizmanbacteria bacterium RIFCSPLOWO2_01_FULL_38_12</name>
    <dbReference type="NCBI Taxonomy" id="1802061"/>
    <lineage>
        <taxon>Bacteria</taxon>
        <taxon>Candidatus Roizmaniibacteriota</taxon>
    </lineage>
</organism>
<evidence type="ECO:0000256" key="4">
    <source>
        <dbReference type="ARBA" id="ARBA00023065"/>
    </source>
</evidence>
<evidence type="ECO:0000256" key="6">
    <source>
        <dbReference type="ARBA" id="ARBA00023310"/>
    </source>
</evidence>
<dbReference type="EMBL" id="MGAL01000011">
    <property type="protein sequence ID" value="OGK48751.1"/>
    <property type="molecule type" value="Genomic_DNA"/>
</dbReference>
<protein>
    <submittedName>
        <fullName evidence="7">Uncharacterized protein</fullName>
    </submittedName>
</protein>
<keyword evidence="2" id="KW-0813">Transport</keyword>
<dbReference type="Pfam" id="PF00213">
    <property type="entry name" value="OSCP"/>
    <property type="match status" value="1"/>
</dbReference>
<evidence type="ECO:0000313" key="7">
    <source>
        <dbReference type="EMBL" id="OGK48751.1"/>
    </source>
</evidence>
<dbReference type="STRING" id="1802061.A3A93_02880"/>
<comment type="caution">
    <text evidence="7">The sequence shown here is derived from an EMBL/GenBank/DDBJ whole genome shotgun (WGS) entry which is preliminary data.</text>
</comment>
<evidence type="ECO:0000313" key="8">
    <source>
        <dbReference type="Proteomes" id="UP000177141"/>
    </source>
</evidence>